<keyword evidence="3" id="KW-1185">Reference proteome</keyword>
<name>A0A434ADM7_9FLAO</name>
<dbReference type="RefSeq" id="WP_127336750.1">
    <property type="nucleotide sequence ID" value="NZ_QWDM01000001.1"/>
</dbReference>
<evidence type="ECO:0000313" key="2">
    <source>
        <dbReference type="EMBL" id="RUT72446.1"/>
    </source>
</evidence>
<dbReference type="Proteomes" id="UP000288102">
    <property type="component" value="Unassembled WGS sequence"/>
</dbReference>
<comment type="caution">
    <text evidence="2">The sequence shown here is derived from an EMBL/GenBank/DDBJ whole genome shotgun (WGS) entry which is preliminary data.</text>
</comment>
<dbReference type="InterPro" id="IPR013332">
    <property type="entry name" value="KPR_N"/>
</dbReference>
<evidence type="ECO:0000259" key="1">
    <source>
        <dbReference type="Pfam" id="PF02558"/>
    </source>
</evidence>
<dbReference type="EMBL" id="QWDM01000001">
    <property type="protein sequence ID" value="RUT72446.1"/>
    <property type="molecule type" value="Genomic_DNA"/>
</dbReference>
<sequence>MKILMFGRGVISTQYGWAFEKAGHNVTFYIRPESARGYNPEISVKILDARQKLAGVMHRETWTTKVITDIPDQHDYDLIIVSVQHYQFAKVADFLSPKIGKATVLIFNNFWTDPLQETALFPKEQLAWGFPLAGGGFDADGVLNGAILPDVHFGTFGTEPTTREKAVRALFTKTGFKIKEHSDFRGWLWIHFAVDAGFFSKVLEVRDVEKVFSSTKHLKDIMLQVRELLQLVEKRGINLSNNVQDIKMYRRPAWIGSLMVRFLLKISPPFTTMVYSHNNPEEAISYGRDVLKIARELNFKLPLLESKCKEFEM</sequence>
<dbReference type="InterPro" id="IPR036291">
    <property type="entry name" value="NAD(P)-bd_dom_sf"/>
</dbReference>
<dbReference type="Pfam" id="PF02558">
    <property type="entry name" value="ApbA"/>
    <property type="match status" value="1"/>
</dbReference>
<proteinExistence type="predicted"/>
<dbReference type="Gene3D" id="3.40.50.720">
    <property type="entry name" value="NAD(P)-binding Rossmann-like Domain"/>
    <property type="match status" value="1"/>
</dbReference>
<gene>
    <name evidence="2" type="ORF">D0817_02240</name>
</gene>
<dbReference type="AlphaFoldDB" id="A0A434ADM7"/>
<evidence type="ECO:0000313" key="3">
    <source>
        <dbReference type="Proteomes" id="UP000288102"/>
    </source>
</evidence>
<dbReference type="SUPFAM" id="SSF51735">
    <property type="entry name" value="NAD(P)-binding Rossmann-fold domains"/>
    <property type="match status" value="1"/>
</dbReference>
<organism evidence="2 3">
    <name type="scientific">Flavobacterium cupreum</name>
    <dbReference type="NCBI Taxonomy" id="2133766"/>
    <lineage>
        <taxon>Bacteria</taxon>
        <taxon>Pseudomonadati</taxon>
        <taxon>Bacteroidota</taxon>
        <taxon>Flavobacteriia</taxon>
        <taxon>Flavobacteriales</taxon>
        <taxon>Flavobacteriaceae</taxon>
        <taxon>Flavobacterium</taxon>
    </lineage>
</organism>
<reference evidence="3" key="1">
    <citation type="journal article" date="2019" name="Syst. Appl. Microbiol.">
        <title>Flavobacterium circumlabens sp. nov. and Flavobacterium cupreum sp. nov., two psychrotrophic species isolated from Antarctic environmental samples.</title>
        <authorList>
            <person name="Kralova S."/>
            <person name="Busse H.-J."/>
            <person name="Svec P."/>
            <person name="Maslanova I."/>
            <person name="Stankova E."/>
            <person name="Bartak M."/>
            <person name="Sedlacek I."/>
        </authorList>
    </citation>
    <scope>NUCLEOTIDE SEQUENCE [LARGE SCALE GENOMIC DNA]</scope>
    <source>
        <strain evidence="3">CCM 8825</strain>
    </source>
</reference>
<dbReference type="OrthoDB" id="9796561at2"/>
<accession>A0A434ADM7</accession>
<protein>
    <submittedName>
        <fullName evidence="2">Ketopantoate reductase</fullName>
    </submittedName>
</protein>
<feature type="domain" description="Ketopantoate reductase N-terminal" evidence="1">
    <location>
        <begin position="3"/>
        <end position="143"/>
    </location>
</feature>